<accession>A0A0A9EPF1</accession>
<sequence>MELVFPKLERHPCLSQTKVRPAFFMLIDAIRVESRGTPENDEPLINVQGDSFALKGRIPCSCEGHLSLVFIVVYDAERCAFDHIKDASFLSRWIPNNVPVPSVVFLVKNLHEIVHTIIPHAGHDSVRFRQRQLEDAIFYLNVSVADLDLDAAGGVGGAGRRSRSRRAHAARQKVLAAAKLPHGVMDGQIDGSINHFVLPPLVVVRRWRCLDGCLSLGLESKHAWWS</sequence>
<proteinExistence type="predicted"/>
<protein>
    <submittedName>
        <fullName evidence="1">Uncharacterized protein</fullName>
    </submittedName>
</protein>
<dbReference type="AlphaFoldDB" id="A0A0A9EPF1"/>
<name>A0A0A9EPF1_ARUDO</name>
<dbReference type="EMBL" id="GBRH01197012">
    <property type="protein sequence ID" value="JAE00884.1"/>
    <property type="molecule type" value="Transcribed_RNA"/>
</dbReference>
<reference evidence="1" key="1">
    <citation type="submission" date="2014-09" db="EMBL/GenBank/DDBJ databases">
        <authorList>
            <person name="Magalhaes I.L.F."/>
            <person name="Oliveira U."/>
            <person name="Santos F.R."/>
            <person name="Vidigal T.H.D.A."/>
            <person name="Brescovit A.D."/>
            <person name="Santos A.J."/>
        </authorList>
    </citation>
    <scope>NUCLEOTIDE SEQUENCE</scope>
    <source>
        <tissue evidence="1">Shoot tissue taken approximately 20 cm above the soil surface</tissue>
    </source>
</reference>
<organism evidence="1">
    <name type="scientific">Arundo donax</name>
    <name type="common">Giant reed</name>
    <name type="synonym">Donax arundinaceus</name>
    <dbReference type="NCBI Taxonomy" id="35708"/>
    <lineage>
        <taxon>Eukaryota</taxon>
        <taxon>Viridiplantae</taxon>
        <taxon>Streptophyta</taxon>
        <taxon>Embryophyta</taxon>
        <taxon>Tracheophyta</taxon>
        <taxon>Spermatophyta</taxon>
        <taxon>Magnoliopsida</taxon>
        <taxon>Liliopsida</taxon>
        <taxon>Poales</taxon>
        <taxon>Poaceae</taxon>
        <taxon>PACMAD clade</taxon>
        <taxon>Arundinoideae</taxon>
        <taxon>Arundineae</taxon>
        <taxon>Arundo</taxon>
    </lineage>
</organism>
<reference evidence="1" key="2">
    <citation type="journal article" date="2015" name="Data Brief">
        <title>Shoot transcriptome of the giant reed, Arundo donax.</title>
        <authorList>
            <person name="Barrero R.A."/>
            <person name="Guerrero F.D."/>
            <person name="Moolhuijzen P."/>
            <person name="Goolsby J.A."/>
            <person name="Tidwell J."/>
            <person name="Bellgard S.E."/>
            <person name="Bellgard M.I."/>
        </authorList>
    </citation>
    <scope>NUCLEOTIDE SEQUENCE</scope>
    <source>
        <tissue evidence="1">Shoot tissue taken approximately 20 cm above the soil surface</tissue>
    </source>
</reference>
<evidence type="ECO:0000313" key="1">
    <source>
        <dbReference type="EMBL" id="JAE00884.1"/>
    </source>
</evidence>